<organism evidence="1 2">
    <name type="scientific">Cotonvirus japonicus</name>
    <dbReference type="NCBI Taxonomy" id="2811091"/>
    <lineage>
        <taxon>Viruses</taxon>
        <taxon>Varidnaviria</taxon>
        <taxon>Bamfordvirae</taxon>
        <taxon>Nucleocytoviricota</taxon>
        <taxon>Megaviricetes</taxon>
        <taxon>Imitervirales</taxon>
        <taxon>Mimiviridae</taxon>
        <taxon>Megamimivirinae</taxon>
        <taxon>Cotonvirus</taxon>
        <taxon>Cotonvirus japonicum</taxon>
    </lineage>
</organism>
<protein>
    <recommendedName>
        <fullName evidence="3">Ankyrin repeat protein</fullName>
    </recommendedName>
</protein>
<dbReference type="Proteomes" id="UP001321479">
    <property type="component" value="Segment"/>
</dbReference>
<accession>A0ABM7NRR3</accession>
<proteinExistence type="predicted"/>
<dbReference type="Gene3D" id="1.25.40.20">
    <property type="entry name" value="Ankyrin repeat-containing domain"/>
    <property type="match status" value="1"/>
</dbReference>
<name>A0ABM7NRR3_9VIRU</name>
<dbReference type="RefSeq" id="YP_010841460.1">
    <property type="nucleotide sequence ID" value="NC_079139.1"/>
</dbReference>
<evidence type="ECO:0000313" key="1">
    <source>
        <dbReference type="EMBL" id="BCS82852.1"/>
    </source>
</evidence>
<sequence>MAIRLPDYYTDQDEYHILWSQLWTTGKFSCESDEMALEWCENNFANVYFFDKVIHWCARINRPTLIEFILKKNLHINENLSFAVILALKYNHIDIVKILVKYISDTKSDVQIINQNRISINYERLVIN</sequence>
<dbReference type="GeneID" id="80558057"/>
<dbReference type="InterPro" id="IPR036770">
    <property type="entry name" value="Ankyrin_rpt-contain_sf"/>
</dbReference>
<keyword evidence="2" id="KW-1185">Reference proteome</keyword>
<dbReference type="EMBL" id="AP024483">
    <property type="protein sequence ID" value="BCS82852.1"/>
    <property type="molecule type" value="Genomic_DNA"/>
</dbReference>
<evidence type="ECO:0000313" key="2">
    <source>
        <dbReference type="Proteomes" id="UP001321479"/>
    </source>
</evidence>
<reference evidence="1 2" key="1">
    <citation type="submission" date="2021-02" db="EMBL/GenBank/DDBJ databases">
        <title>Cotonvirus japonicus, which uses Golgi apparatus of host cells for its virion factory, phylogenetically links tailed tupanvirus and icosahedral mimivirus.</title>
        <authorList>
            <person name="Takahashi H."/>
            <person name="Fukaya S."/>
            <person name="Song C."/>
            <person name="Murata K."/>
            <person name="Takemura M."/>
        </authorList>
    </citation>
    <scope>NUCLEOTIDE SEQUENCE [LARGE SCALE GENOMIC DNA]</scope>
</reference>
<evidence type="ECO:0008006" key="3">
    <source>
        <dbReference type="Google" id="ProtNLM"/>
    </source>
</evidence>
<dbReference type="SUPFAM" id="SSF48403">
    <property type="entry name" value="Ankyrin repeat"/>
    <property type="match status" value="1"/>
</dbReference>